<dbReference type="Proteomes" id="UP000636709">
    <property type="component" value="Unassembled WGS sequence"/>
</dbReference>
<evidence type="ECO:0000256" key="1">
    <source>
        <dbReference type="SAM" id="MobiDB-lite"/>
    </source>
</evidence>
<organism evidence="3 4">
    <name type="scientific">Digitaria exilis</name>
    <dbReference type="NCBI Taxonomy" id="1010633"/>
    <lineage>
        <taxon>Eukaryota</taxon>
        <taxon>Viridiplantae</taxon>
        <taxon>Streptophyta</taxon>
        <taxon>Embryophyta</taxon>
        <taxon>Tracheophyta</taxon>
        <taxon>Spermatophyta</taxon>
        <taxon>Magnoliopsida</taxon>
        <taxon>Liliopsida</taxon>
        <taxon>Poales</taxon>
        <taxon>Poaceae</taxon>
        <taxon>PACMAD clade</taxon>
        <taxon>Panicoideae</taxon>
        <taxon>Panicodae</taxon>
        <taxon>Paniceae</taxon>
        <taxon>Anthephorinae</taxon>
        <taxon>Digitaria</taxon>
    </lineage>
</organism>
<dbReference type="EMBL" id="JACEFO010001605">
    <property type="protein sequence ID" value="KAF8732034.1"/>
    <property type="molecule type" value="Genomic_DNA"/>
</dbReference>
<accession>A0A835F921</accession>
<evidence type="ECO:0000313" key="3">
    <source>
        <dbReference type="EMBL" id="KAF8732034.1"/>
    </source>
</evidence>
<sequence>MRPLLLLSLFLAVAANASVAGDDPPPPPSRTPWPEQFHAVVINNLTSSGGRLQLIDLLRLATIRRRRSMWPLFLLPLLLAAAATNASVADEPPPPMAPWPEQFHALVITNLTSSGGRLQLIDLYYDWPRGRDLNLIRDQLSDSNSGDPPVMNVEWANGTAYLFDAGSCQIFQFDIGLLPPDWKAHGGAAYLGRRRVDGFDCHVWSNFLFERYYEDVVTGRPVAWSFMGMERHVLSFEVGAVLEDSSMWQAPAYCFDGSNGDVGDGVDGHGSRDDEVNSLISFADRGSGGYRARHLANRFLSQLDSPEALGHSPSDKIGGKPQQPPMSPPSPLRLLPLLLLLAAGSFAAANAKVTLSSSTAAAGGGGGPAPVPTPWPEQFHAVVFTNLTESGGKLQLIDLYYDWPKGRNLNLIQNQLSGDPTYDVEWTNGTSYYFDSGTCRTVRFPVGLLPPDWLAGAVYLGRELVDGFDCHLWTKVDFIWYYEEVATGRPVRWNFFNGMQQHVMSFEVGGVLEDSKWQAPAYCFNGDNADTANVASDGVDVMNSSLIRFAGAPAAAIAASFDGPVREF</sequence>
<gene>
    <name evidence="3" type="ORF">HU200_015990</name>
</gene>
<reference evidence="3" key="1">
    <citation type="submission" date="2020-07" db="EMBL/GenBank/DDBJ databases">
        <title>Genome sequence and genetic diversity analysis of an under-domesticated orphan crop, white fonio (Digitaria exilis).</title>
        <authorList>
            <person name="Bennetzen J.L."/>
            <person name="Chen S."/>
            <person name="Ma X."/>
            <person name="Wang X."/>
            <person name="Yssel A.E.J."/>
            <person name="Chaluvadi S.R."/>
            <person name="Johnson M."/>
            <person name="Gangashetty P."/>
            <person name="Hamidou F."/>
            <person name="Sanogo M.D."/>
            <person name="Zwaenepoel A."/>
            <person name="Wallace J."/>
            <person name="Van De Peer Y."/>
            <person name="Van Deynze A."/>
        </authorList>
    </citation>
    <scope>NUCLEOTIDE SEQUENCE</scope>
    <source>
        <tissue evidence="3">Leaves</tissue>
    </source>
</reference>
<keyword evidence="2" id="KW-0732">Signal</keyword>
<name>A0A835F921_9POAL</name>
<proteinExistence type="predicted"/>
<feature type="chain" id="PRO_5032489987" evidence="2">
    <location>
        <begin position="22"/>
        <end position="568"/>
    </location>
</feature>
<evidence type="ECO:0000256" key="2">
    <source>
        <dbReference type="SAM" id="SignalP"/>
    </source>
</evidence>
<dbReference type="OrthoDB" id="406551at2759"/>
<comment type="caution">
    <text evidence="3">The sequence shown here is derived from an EMBL/GenBank/DDBJ whole genome shotgun (WGS) entry which is preliminary data.</text>
</comment>
<feature type="signal peptide" evidence="2">
    <location>
        <begin position="1"/>
        <end position="21"/>
    </location>
</feature>
<feature type="region of interest" description="Disordered" evidence="1">
    <location>
        <begin position="310"/>
        <end position="329"/>
    </location>
</feature>
<evidence type="ECO:0000313" key="4">
    <source>
        <dbReference type="Proteomes" id="UP000636709"/>
    </source>
</evidence>
<dbReference type="InterPro" id="IPR038941">
    <property type="entry name" value="At4g14100-like"/>
</dbReference>
<dbReference type="AlphaFoldDB" id="A0A835F921"/>
<protein>
    <submittedName>
        <fullName evidence="3">Uncharacterized protein</fullName>
    </submittedName>
</protein>
<keyword evidence="4" id="KW-1185">Reference proteome</keyword>
<dbReference type="PANTHER" id="PTHR33880">
    <property type="entry name" value="EXPRESSED PROTEIN"/>
    <property type="match status" value="1"/>
</dbReference>
<dbReference type="PANTHER" id="PTHR33880:SF4">
    <property type="entry name" value="OS07G0189700 PROTEIN"/>
    <property type="match status" value="1"/>
</dbReference>